<dbReference type="Pfam" id="PF03610">
    <property type="entry name" value="EIIA-man"/>
    <property type="match status" value="1"/>
</dbReference>
<comment type="caution">
    <text evidence="7">The sequence shown here is derived from an EMBL/GenBank/DDBJ whole genome shotgun (WGS) entry which is preliminary data.</text>
</comment>
<gene>
    <name evidence="7" type="ORF">ACFQ41_07400</name>
</gene>
<name>A0ABW4BHF6_9LACO</name>
<dbReference type="Gene3D" id="3.40.50.300">
    <property type="entry name" value="P-loop containing nucleotide triphosphate hydrolases"/>
    <property type="match status" value="1"/>
</dbReference>
<feature type="domain" description="Sigma-54 factor interaction" evidence="4">
    <location>
        <begin position="103"/>
        <end position="337"/>
    </location>
</feature>
<keyword evidence="1" id="KW-0808">Transferase</keyword>
<dbReference type="EMBL" id="JBHTOA010000030">
    <property type="protein sequence ID" value="MFD1399132.1"/>
    <property type="molecule type" value="Genomic_DNA"/>
</dbReference>
<keyword evidence="3" id="KW-0067">ATP-binding</keyword>
<dbReference type="PANTHER" id="PTHR32071:SF38">
    <property type="entry name" value="PSP OPERON TRANSCRIPTIONAL ACTIVATOR"/>
    <property type="match status" value="1"/>
</dbReference>
<dbReference type="SUPFAM" id="SSF53062">
    <property type="entry name" value="PTS system fructose IIA component-like"/>
    <property type="match status" value="1"/>
</dbReference>
<dbReference type="PROSITE" id="PS51096">
    <property type="entry name" value="PTS_EIIA_TYPE_4"/>
    <property type="match status" value="1"/>
</dbReference>
<dbReference type="SUPFAM" id="SSF63520">
    <property type="entry name" value="PTS-regulatory domain, PRD"/>
    <property type="match status" value="1"/>
</dbReference>
<organism evidence="7 8">
    <name type="scientific">Lacticaseibacillus suilingensis</name>
    <dbReference type="NCBI Taxonomy" id="2799577"/>
    <lineage>
        <taxon>Bacteria</taxon>
        <taxon>Bacillati</taxon>
        <taxon>Bacillota</taxon>
        <taxon>Bacilli</taxon>
        <taxon>Lactobacillales</taxon>
        <taxon>Lactobacillaceae</taxon>
        <taxon>Lacticaseibacillus</taxon>
    </lineage>
</organism>
<dbReference type="PANTHER" id="PTHR32071">
    <property type="entry name" value="TRANSCRIPTIONAL REGULATORY PROTEIN"/>
    <property type="match status" value="1"/>
</dbReference>
<reference evidence="8" key="1">
    <citation type="journal article" date="2019" name="Int. J. Syst. Evol. Microbiol.">
        <title>The Global Catalogue of Microorganisms (GCM) 10K type strain sequencing project: providing services to taxonomists for standard genome sequencing and annotation.</title>
        <authorList>
            <consortium name="The Broad Institute Genomics Platform"/>
            <consortium name="The Broad Institute Genome Sequencing Center for Infectious Disease"/>
            <person name="Wu L."/>
            <person name="Ma J."/>
        </authorList>
    </citation>
    <scope>NUCLEOTIDE SEQUENCE [LARGE SCALE GENOMIC DNA]</scope>
    <source>
        <strain evidence="8">CCM 9110</strain>
    </source>
</reference>
<dbReference type="RefSeq" id="WP_204118302.1">
    <property type="nucleotide sequence ID" value="NZ_BOLV01000003.1"/>
</dbReference>
<feature type="domain" description="PTS EIIA type-4" evidence="5">
    <location>
        <begin position="559"/>
        <end position="703"/>
    </location>
</feature>
<dbReference type="Gene3D" id="3.40.50.510">
    <property type="entry name" value="Phosphotransferase system, mannose-type IIA component"/>
    <property type="match status" value="1"/>
</dbReference>
<evidence type="ECO:0000256" key="1">
    <source>
        <dbReference type="ARBA" id="ARBA00022679"/>
    </source>
</evidence>
<dbReference type="Pfam" id="PF00874">
    <property type="entry name" value="PRD"/>
    <property type="match status" value="1"/>
</dbReference>
<dbReference type="CDD" id="cd00009">
    <property type="entry name" value="AAA"/>
    <property type="match status" value="1"/>
</dbReference>
<dbReference type="Proteomes" id="UP001597199">
    <property type="component" value="Unassembled WGS sequence"/>
</dbReference>
<dbReference type="SMART" id="SM00382">
    <property type="entry name" value="AAA"/>
    <property type="match status" value="1"/>
</dbReference>
<dbReference type="InterPro" id="IPR003593">
    <property type="entry name" value="AAA+_ATPase"/>
</dbReference>
<dbReference type="InterPro" id="IPR027417">
    <property type="entry name" value="P-loop_NTPase"/>
</dbReference>
<evidence type="ECO:0000313" key="7">
    <source>
        <dbReference type="EMBL" id="MFD1399132.1"/>
    </source>
</evidence>
<dbReference type="SUPFAM" id="SSF52540">
    <property type="entry name" value="P-loop containing nucleoside triphosphate hydrolases"/>
    <property type="match status" value="1"/>
</dbReference>
<evidence type="ECO:0000256" key="2">
    <source>
        <dbReference type="ARBA" id="ARBA00022741"/>
    </source>
</evidence>
<dbReference type="InterPro" id="IPR036662">
    <property type="entry name" value="PTS_EIIA_man-typ_sf"/>
</dbReference>
<dbReference type="InterPro" id="IPR004701">
    <property type="entry name" value="PTS_EIIA_man-typ"/>
</dbReference>
<keyword evidence="8" id="KW-1185">Reference proteome</keyword>
<proteinExistence type="predicted"/>
<dbReference type="InterPro" id="IPR002078">
    <property type="entry name" value="Sigma_54_int"/>
</dbReference>
<evidence type="ECO:0000259" key="6">
    <source>
        <dbReference type="PROSITE" id="PS51372"/>
    </source>
</evidence>
<keyword evidence="2" id="KW-0547">Nucleotide-binding</keyword>
<dbReference type="Pfam" id="PF00158">
    <property type="entry name" value="Sigma54_activat"/>
    <property type="match status" value="1"/>
</dbReference>
<sequence length="912" mass="102843">MGISQVQAEVRQATQAASSLQDLTQITTEMIAQAVSLSRNTTSQYLNELLKQRQVVQIKSRPTYFADREAFSAQFFAPKLDVYASLEELEHEQVRHNNVFKAFIGSDQSMKEDIERIITALAYPPNGLPFILSGNTGVGKSHLARLSYEYCRQEGILGKNAPFLTLNCAQYYHNPELLSSNLFGYAKGSFTGAVTDMKGLLEEANGGVLFLDECHRLDPESQEKLFSFMDTGTFQRMGDTGVLRHSNVRLIFATTEDLQGTFLQTFMRRIPIAVKIPNLNDRSKIELRSHIYASFIEEANRLNMTVTVSPWIINRLYNHTYKANIGELKTDIRILCARVFSKTDDKQHMVMTTENIGNGLLTDLLAVNEQETIVQEPVTFTPQSVLSDYIKAWHDDNALVNLLIQKFLQVDSDLQAHKLTAAMVRKQVARESAALMDQMVHQDKRFENESLKYMTALIQKLFDYLNSSFFVKIKGNAVVAIANFMYRKHDFEMALPPANEAKIEHLLAVLAENATVENQVLKAFLDLVRTQLDFRLDAFNRLLLLGYLLSLELNAVETGQHALILAHGFSTASSIADVVNQFLNHKVFDAYDMPLTVSVDQVKRFLVEYVKKYDCHKGLIVLVDMGSLMVLPERLGDLVNGPLLLINNVSTQEALLVGEMIQQGAVIDEIGRRAQDKLLPQYKLTYPVIEKTPMIVTTCHTGVGSARQIQTLLENSIPTDVDYKVEAVDYAFLRKYRETAPMFKQYDVVAIVGTNNPQLDSVPFISLETLVSTKDSKVLHQLFPTIEDKDVLTSINEKLIQNVSIERLLSAVTILDVHKVIASVGAMIERLEEGAKIHLSNNQRATLYVHISALIERLIRNDKPLDYSPQNPDERVQGLTQLRRALADIESTYAVKVPDSELNYLYDIVFEA</sequence>
<evidence type="ECO:0000256" key="3">
    <source>
        <dbReference type="ARBA" id="ARBA00022840"/>
    </source>
</evidence>
<feature type="domain" description="PRD" evidence="6">
    <location>
        <begin position="815"/>
        <end position="912"/>
    </location>
</feature>
<accession>A0ABW4BHF6</accession>
<dbReference type="PROSITE" id="PS50045">
    <property type="entry name" value="SIGMA54_INTERACT_4"/>
    <property type="match status" value="1"/>
</dbReference>
<evidence type="ECO:0000259" key="4">
    <source>
        <dbReference type="PROSITE" id="PS50045"/>
    </source>
</evidence>
<evidence type="ECO:0000313" key="8">
    <source>
        <dbReference type="Proteomes" id="UP001597199"/>
    </source>
</evidence>
<evidence type="ECO:0000259" key="5">
    <source>
        <dbReference type="PROSITE" id="PS51096"/>
    </source>
</evidence>
<dbReference type="InterPro" id="IPR036634">
    <property type="entry name" value="PRD_sf"/>
</dbReference>
<dbReference type="PROSITE" id="PS51372">
    <property type="entry name" value="PRD_2"/>
    <property type="match status" value="1"/>
</dbReference>
<dbReference type="InterPro" id="IPR011608">
    <property type="entry name" value="PRD"/>
</dbReference>
<protein>
    <submittedName>
        <fullName evidence="7">Sigma 54-interacting transcriptional regulator</fullName>
    </submittedName>
</protein>